<reference evidence="1" key="1">
    <citation type="submission" date="2021-06" db="EMBL/GenBank/DDBJ databases">
        <authorList>
            <person name="Kallberg Y."/>
            <person name="Tangrot J."/>
            <person name="Rosling A."/>
        </authorList>
    </citation>
    <scope>NUCLEOTIDE SEQUENCE</scope>
    <source>
        <strain evidence="1">28 12/20/2015</strain>
    </source>
</reference>
<evidence type="ECO:0000313" key="2">
    <source>
        <dbReference type="Proteomes" id="UP000789366"/>
    </source>
</evidence>
<feature type="non-terminal residue" evidence="1">
    <location>
        <position position="111"/>
    </location>
</feature>
<evidence type="ECO:0000313" key="1">
    <source>
        <dbReference type="EMBL" id="CAG8728598.1"/>
    </source>
</evidence>
<accession>A0ACA9PX00</accession>
<organism evidence="1 2">
    <name type="scientific">Cetraspora pellucida</name>
    <dbReference type="NCBI Taxonomy" id="1433469"/>
    <lineage>
        <taxon>Eukaryota</taxon>
        <taxon>Fungi</taxon>
        <taxon>Fungi incertae sedis</taxon>
        <taxon>Mucoromycota</taxon>
        <taxon>Glomeromycotina</taxon>
        <taxon>Glomeromycetes</taxon>
        <taxon>Diversisporales</taxon>
        <taxon>Gigasporaceae</taxon>
        <taxon>Cetraspora</taxon>
    </lineage>
</organism>
<comment type="caution">
    <text evidence="1">The sequence shown here is derived from an EMBL/GenBank/DDBJ whole genome shotgun (WGS) entry which is preliminary data.</text>
</comment>
<sequence length="111" mass="13187">LWSNVLPVETSNETGEQSMNIELQGILSQKLLTYENRRIFYDNFPSIRAMRRIGDKDYWSNYKVIKLGHYPPISRFTHKHNGITYQIPDKYEVETSLARLSIRCKTQYQQD</sequence>
<feature type="non-terminal residue" evidence="1">
    <location>
        <position position="1"/>
    </location>
</feature>
<proteinExistence type="predicted"/>
<dbReference type="EMBL" id="CAJVPW010032346">
    <property type="protein sequence ID" value="CAG8728598.1"/>
    <property type="molecule type" value="Genomic_DNA"/>
</dbReference>
<keyword evidence="2" id="KW-1185">Reference proteome</keyword>
<gene>
    <name evidence="1" type="ORF">SPELUC_LOCUS12942</name>
</gene>
<dbReference type="Proteomes" id="UP000789366">
    <property type="component" value="Unassembled WGS sequence"/>
</dbReference>
<protein>
    <submittedName>
        <fullName evidence="1">1728_t:CDS:1</fullName>
    </submittedName>
</protein>
<name>A0ACA9PX00_9GLOM</name>